<dbReference type="PATRIC" id="fig|1423.173.peg.3722"/>
<feature type="compositionally biased region" description="Basic and acidic residues" evidence="1">
    <location>
        <begin position="23"/>
        <end position="48"/>
    </location>
</feature>
<dbReference type="Proteomes" id="UP000032247">
    <property type="component" value="Unassembled WGS sequence"/>
</dbReference>
<proteinExistence type="predicted"/>
<feature type="chain" id="PRO_5038872037" description="DUF5068 domain-containing protein" evidence="2">
    <location>
        <begin position="20"/>
        <end position="417"/>
    </location>
</feature>
<reference evidence="3 4" key="1">
    <citation type="submission" date="2014-12" db="EMBL/GenBank/DDBJ databases">
        <title>Comparative genome analysis of Bacillus coagulans HM-08, Clostridium butyricum HM-68, Bacillus subtilis HM-66 and Bacillus licheniformis BL-09.</title>
        <authorList>
            <person name="Zhang H."/>
        </authorList>
    </citation>
    <scope>NUCLEOTIDE SEQUENCE [LARGE SCALE GENOMIC DNA]</scope>
    <source>
        <strain evidence="3 4">HM-66</strain>
    </source>
</reference>
<dbReference type="AlphaFoldDB" id="A0A0D1JBV8"/>
<organism evidence="3 4">
    <name type="scientific">Bacillus subtilis</name>
    <dbReference type="NCBI Taxonomy" id="1423"/>
    <lineage>
        <taxon>Bacteria</taxon>
        <taxon>Bacillati</taxon>
        <taxon>Bacillota</taxon>
        <taxon>Bacilli</taxon>
        <taxon>Bacillales</taxon>
        <taxon>Bacillaceae</taxon>
        <taxon>Bacillus</taxon>
    </lineage>
</organism>
<evidence type="ECO:0000256" key="1">
    <source>
        <dbReference type="SAM" id="MobiDB-lite"/>
    </source>
</evidence>
<sequence>MKKKLGVISVISTAFLLTACGNHDDVSSEKNEKKEAVTSESNTKDKESTASFVTDKSADSKDGNSNTAKNGVLNSYIEESTKGQADVVFNNTDPKIDLDFGGFKFKVSHYQVIHVKNAENEPYSFDGDKEGYVITLKATVENQSGGKAYFNNPALQGKDAYNTKQPDMSLIEETDRVKPKKDGTPSSPAYYTDRETKTGFIQYELSTSEYRDLANEKTKLIVTNAAKDSMLREHLGEKQIVDFPVSGNSVDKQKADKKFYEDQIGTKNIAEKTLLELKDEINEKRTENNIDLTLNGVQYTKLDPTENFKSSFTGFGDEEIVAVTVKMTVKNGQSEALPLNQFSAFLDTEKMHYLNQSSLESDSGEVKPSQIGDKYLVFLMKKSEFENNKKFKLRVRHIEGSNGDVLKDQEVAFDVSR</sequence>
<feature type="signal peptide" evidence="2">
    <location>
        <begin position="1"/>
        <end position="19"/>
    </location>
</feature>
<gene>
    <name evidence="3" type="ORF">SC09_contig10orf00044</name>
</gene>
<dbReference type="Pfam" id="PF16781">
    <property type="entry name" value="DUF5068"/>
    <property type="match status" value="1"/>
</dbReference>
<protein>
    <recommendedName>
        <fullName evidence="5">DUF5068 domain-containing protein</fullName>
    </recommendedName>
</protein>
<evidence type="ECO:0000313" key="4">
    <source>
        <dbReference type="Proteomes" id="UP000032247"/>
    </source>
</evidence>
<dbReference type="Gene3D" id="2.60.40.4170">
    <property type="match status" value="1"/>
</dbReference>
<accession>A0A0D1JBV8</accession>
<comment type="caution">
    <text evidence="3">The sequence shown here is derived from an EMBL/GenBank/DDBJ whole genome shotgun (WGS) entry which is preliminary data.</text>
</comment>
<dbReference type="InterPro" id="IPR031888">
    <property type="entry name" value="DUF5068"/>
</dbReference>
<dbReference type="EMBL" id="JXBC01000007">
    <property type="protein sequence ID" value="KIU09869.1"/>
    <property type="molecule type" value="Genomic_DNA"/>
</dbReference>
<evidence type="ECO:0008006" key="5">
    <source>
        <dbReference type="Google" id="ProtNLM"/>
    </source>
</evidence>
<dbReference type="PROSITE" id="PS51257">
    <property type="entry name" value="PROKAR_LIPOPROTEIN"/>
    <property type="match status" value="1"/>
</dbReference>
<name>A0A0D1JBV8_BACIU</name>
<feature type="region of interest" description="Disordered" evidence="1">
    <location>
        <begin position="23"/>
        <end position="71"/>
    </location>
</feature>
<evidence type="ECO:0000256" key="2">
    <source>
        <dbReference type="SAM" id="SignalP"/>
    </source>
</evidence>
<keyword evidence="2" id="KW-0732">Signal</keyword>
<evidence type="ECO:0000313" key="3">
    <source>
        <dbReference type="EMBL" id="KIU09869.1"/>
    </source>
</evidence>